<gene>
    <name evidence="1" type="ORF">DSM104635_01059</name>
</gene>
<reference evidence="2" key="1">
    <citation type="submission" date="2019-12" db="EMBL/GenBank/DDBJ databases">
        <title>Complete genome of Terracaulis silvestris 0127_4.</title>
        <authorList>
            <person name="Vieira S."/>
            <person name="Riedel T."/>
            <person name="Sproer C."/>
            <person name="Pascual J."/>
            <person name="Boedeker C."/>
            <person name="Overmann J."/>
        </authorList>
    </citation>
    <scope>NUCLEOTIDE SEQUENCE [LARGE SCALE GENOMIC DNA]</scope>
    <source>
        <strain evidence="2">0127_4</strain>
    </source>
</reference>
<dbReference type="Proteomes" id="UP000431269">
    <property type="component" value="Chromosome"/>
</dbReference>
<evidence type="ECO:0000313" key="1">
    <source>
        <dbReference type="EMBL" id="QGZ94243.1"/>
    </source>
</evidence>
<proteinExistence type="predicted"/>
<evidence type="ECO:0000313" key="2">
    <source>
        <dbReference type="Proteomes" id="UP000431269"/>
    </source>
</evidence>
<dbReference type="EMBL" id="CP047045">
    <property type="protein sequence ID" value="QGZ94243.1"/>
    <property type="molecule type" value="Genomic_DNA"/>
</dbReference>
<dbReference type="KEGG" id="tsv:DSM104635_01059"/>
<organism evidence="1 2">
    <name type="scientific">Terricaulis silvestris</name>
    <dbReference type="NCBI Taxonomy" id="2686094"/>
    <lineage>
        <taxon>Bacteria</taxon>
        <taxon>Pseudomonadati</taxon>
        <taxon>Pseudomonadota</taxon>
        <taxon>Alphaproteobacteria</taxon>
        <taxon>Caulobacterales</taxon>
        <taxon>Caulobacteraceae</taxon>
        <taxon>Terricaulis</taxon>
    </lineage>
</organism>
<dbReference type="AlphaFoldDB" id="A0A6I6MSX3"/>
<sequence>MPIPGEMLRRGWGVLRLTPMHLAGIFSSSVEAEALAQNLGPDYVVKYGEHTPGSAEFNFANSTETPSV</sequence>
<name>A0A6I6MSX3_9CAUL</name>
<protein>
    <submittedName>
        <fullName evidence="1">Uncharacterized protein</fullName>
    </submittedName>
</protein>
<dbReference type="RefSeq" id="WP_158765193.1">
    <property type="nucleotide sequence ID" value="NZ_CP047045.1"/>
</dbReference>
<keyword evidence="2" id="KW-1185">Reference proteome</keyword>
<accession>A0A6I6MSX3</accession>